<feature type="non-terminal residue" evidence="1">
    <location>
        <position position="589"/>
    </location>
</feature>
<evidence type="ECO:0000313" key="1">
    <source>
        <dbReference type="EMBL" id="RAH44925.1"/>
    </source>
</evidence>
<sequence length="589" mass="66228">VQSNEHPRIVAINPQDQASPDYLINSMNRLHVQTEKASNKNTPKPGGIAAMNDVDTAAPLFYLGYTFFKATPTPGKKSTWSQVERAKMNLSQSDLMNMVVNRTKKLPVAEQYHSLSKVKRAHVDQLIHELRSSGPRFEWACVYVKEDEKPVRGKNTRRGDYETVSLEVIIRKKAASLVYPQVSVNEPVERITPTGDTFQAPSSYTLFNREPRPAVHQGSAVPQGPAVLQEPATHQRTVPASMADIQQPLPSRPNHQPPPPPPPPQHSFPTGVQRPIPQEQWAAWIQQGMPAAAHPQYRPSAGTHDSAATLTEHETQRGIPQMPTMWNDPRGASVTQGTVHRNPNIHLQPSPLKPPELHELGKTRAHTPTHHKPNHINAAMPVAEPETDLAIESSSMGDGESEFDFDDESSMSEGSDEGLEAEENPQPQPWRGSLYRRHSAPSTKQVYRTHYRKQPQKSSSNQGTGRNGYPAGSIDVVPAKSNHNDPRVILSREVTRPARDRPKIIQAPVPPEGLDMKQLVEERIGRYDGGRMRNDIRTRMLDDREARLEHRERLLDLKARVLEEEWDSTCYLPRRMSLRDSGSFYARRY</sequence>
<evidence type="ECO:0000313" key="2">
    <source>
        <dbReference type="Proteomes" id="UP000249057"/>
    </source>
</evidence>
<feature type="non-terminal residue" evidence="1">
    <location>
        <position position="1"/>
    </location>
</feature>
<reference evidence="1" key="1">
    <citation type="submission" date="2018-02" db="EMBL/GenBank/DDBJ databases">
        <title>The genomes of Aspergillus section Nigri reveals drivers in fungal speciation.</title>
        <authorList>
            <consortium name="DOE Joint Genome Institute"/>
            <person name="Vesth T.C."/>
            <person name="Nybo J."/>
            <person name="Theobald S."/>
            <person name="Brandl J."/>
            <person name="Frisvad J.C."/>
            <person name="Nielsen K.F."/>
            <person name="Lyhne E.K."/>
            <person name="Kogle M.E."/>
            <person name="Kuo A."/>
            <person name="Riley R."/>
            <person name="Clum A."/>
            <person name="Nolan M."/>
            <person name="Lipzen A."/>
            <person name="Salamov A."/>
            <person name="Henrissat B."/>
            <person name="Wiebenga A."/>
            <person name="De vries R.P."/>
            <person name="Grigoriev I.V."/>
            <person name="Mortensen U.H."/>
            <person name="Andersen M.R."/>
            <person name="Baker S.E."/>
        </authorList>
    </citation>
    <scope>NUCLEOTIDE SEQUENCE</scope>
    <source>
        <strain evidence="1">CBS 621.78</strain>
    </source>
</reference>
<organism evidence="1 2">
    <name type="scientific">Aspergillus brunneoviolaceus CBS 621.78</name>
    <dbReference type="NCBI Taxonomy" id="1450534"/>
    <lineage>
        <taxon>Eukaryota</taxon>
        <taxon>Fungi</taxon>
        <taxon>Dikarya</taxon>
        <taxon>Ascomycota</taxon>
        <taxon>Pezizomycotina</taxon>
        <taxon>Eurotiomycetes</taxon>
        <taxon>Eurotiomycetidae</taxon>
        <taxon>Eurotiales</taxon>
        <taxon>Aspergillaceae</taxon>
        <taxon>Aspergillus</taxon>
        <taxon>Aspergillus subgen. Circumdati</taxon>
    </lineage>
</organism>
<proteinExistence type="predicted"/>
<protein>
    <submittedName>
        <fullName evidence="1">Uncharacterized protein</fullName>
    </submittedName>
</protein>
<name>A0ACD1G6P0_9EURO</name>
<dbReference type="EMBL" id="KZ825349">
    <property type="protein sequence ID" value="RAH44925.1"/>
    <property type="molecule type" value="Genomic_DNA"/>
</dbReference>
<gene>
    <name evidence="1" type="ORF">BO95DRAFT_334038</name>
</gene>
<keyword evidence="2" id="KW-1185">Reference proteome</keyword>
<dbReference type="Proteomes" id="UP000249057">
    <property type="component" value="Unassembled WGS sequence"/>
</dbReference>
<accession>A0ACD1G6P0</accession>